<dbReference type="EC" id="6.3.2.9" evidence="5 17"/>
<evidence type="ECO:0000256" key="18">
    <source>
        <dbReference type="RuleBase" id="RU003664"/>
    </source>
</evidence>
<keyword evidence="8 17" id="KW-0436">Ligase</keyword>
<dbReference type="Gene3D" id="3.90.190.20">
    <property type="entry name" value="Mur ligase, C-terminal domain"/>
    <property type="match status" value="1"/>
</dbReference>
<comment type="similarity">
    <text evidence="4 17">Belongs to the MurCDEF family.</text>
</comment>
<dbReference type="Gene3D" id="3.40.50.720">
    <property type="entry name" value="NAD(P)-binding Rossmann-like Domain"/>
    <property type="match status" value="1"/>
</dbReference>
<sequence>MKKVTNYNNKKVLVMGFGISGLNAAHLLRKLGADVVANDQATPKDPSIVEGLENDGIKVITGSNPLSLAEDNFDVVVKNPGIPYDNPLVAKFVEKKTSIITEAELGWQIFEGHLVSVTGSNGKTTTTTLTQLMIAKNNSHRVEYAGNIGVSFSKVAAELGPEDTLVTELSSFQLLGAPTIHPHIAIITNIFSNHLDYHKTRENYINAKLNITRNQTSDDYLIMNWDRDEWQEIARRSQATIIPFSRQNKSHEGSYEENGKIYWRGEYIMDAKDIRLIGPQNVENALAAIAAAKLSGVANQEIVDVLTTFSGVRHRLQYVTDYAGRRFYNDSKSTDIEATEVALQGFEQPVILLAGGLDRGYTFERLVPYFKKHVKAIVVFGQCKDKMKDAAKQAEIPTIIESENAITAVPEAWKVSEPGDVILLSPANASWDQFPSFEVRGDKFIEAVNTLIKEQEEK</sequence>
<dbReference type="PANTHER" id="PTHR43692">
    <property type="entry name" value="UDP-N-ACETYLMURAMOYLALANINE--D-GLUTAMATE LIGASE"/>
    <property type="match status" value="1"/>
</dbReference>
<dbReference type="GO" id="GO:0008764">
    <property type="term" value="F:UDP-N-acetylmuramoylalanine-D-glutamate ligase activity"/>
    <property type="evidence" value="ECO:0007669"/>
    <property type="project" value="UniProtKB-EC"/>
</dbReference>
<evidence type="ECO:0000256" key="2">
    <source>
        <dbReference type="ARBA" id="ARBA00004496"/>
    </source>
</evidence>
<evidence type="ECO:0000256" key="3">
    <source>
        <dbReference type="ARBA" id="ARBA00004752"/>
    </source>
</evidence>
<evidence type="ECO:0000256" key="1">
    <source>
        <dbReference type="ARBA" id="ARBA00002734"/>
    </source>
</evidence>
<keyword evidence="7 17" id="KW-0963">Cytoplasm</keyword>
<evidence type="ECO:0000256" key="6">
    <source>
        <dbReference type="ARBA" id="ARBA00015655"/>
    </source>
</evidence>
<evidence type="ECO:0000256" key="16">
    <source>
        <dbReference type="ARBA" id="ARBA00047632"/>
    </source>
</evidence>
<evidence type="ECO:0000313" key="21">
    <source>
        <dbReference type="EMBL" id="MBD7894284.1"/>
    </source>
</evidence>
<evidence type="ECO:0000256" key="14">
    <source>
        <dbReference type="ARBA" id="ARBA00030398"/>
    </source>
</evidence>
<feature type="domain" description="Mur ligase central" evidence="20">
    <location>
        <begin position="117"/>
        <end position="292"/>
    </location>
</feature>
<dbReference type="NCBIfam" id="TIGR01087">
    <property type="entry name" value="murD"/>
    <property type="match status" value="1"/>
</dbReference>
<accession>A0ABR8PAF4</accession>
<dbReference type="Pfam" id="PF02875">
    <property type="entry name" value="Mur_ligase_C"/>
    <property type="match status" value="1"/>
</dbReference>
<organism evidence="21 22">
    <name type="scientific">Limosilactobacillus avistercoris</name>
    <dbReference type="NCBI Taxonomy" id="2762243"/>
    <lineage>
        <taxon>Bacteria</taxon>
        <taxon>Bacillati</taxon>
        <taxon>Bacillota</taxon>
        <taxon>Bacilli</taxon>
        <taxon>Lactobacillales</taxon>
        <taxon>Lactobacillaceae</taxon>
        <taxon>Limosilactobacillus</taxon>
    </lineage>
</organism>
<dbReference type="SUPFAM" id="SSF53244">
    <property type="entry name" value="MurD-like peptide ligases, peptide-binding domain"/>
    <property type="match status" value="1"/>
</dbReference>
<keyword evidence="11 17" id="KW-0133">Cell shape</keyword>
<keyword evidence="9 17" id="KW-0547">Nucleotide-binding</keyword>
<evidence type="ECO:0000256" key="15">
    <source>
        <dbReference type="ARBA" id="ARBA00032324"/>
    </source>
</evidence>
<evidence type="ECO:0000256" key="9">
    <source>
        <dbReference type="ARBA" id="ARBA00022741"/>
    </source>
</evidence>
<dbReference type="InterPro" id="IPR004101">
    <property type="entry name" value="Mur_ligase_C"/>
</dbReference>
<evidence type="ECO:0000256" key="17">
    <source>
        <dbReference type="HAMAP-Rule" id="MF_00639"/>
    </source>
</evidence>
<dbReference type="Pfam" id="PF08245">
    <property type="entry name" value="Mur_ligase_M"/>
    <property type="match status" value="1"/>
</dbReference>
<feature type="domain" description="Mur ligase C-terminal" evidence="19">
    <location>
        <begin position="314"/>
        <end position="427"/>
    </location>
</feature>
<evidence type="ECO:0000256" key="5">
    <source>
        <dbReference type="ARBA" id="ARBA00012212"/>
    </source>
</evidence>
<evidence type="ECO:0000256" key="11">
    <source>
        <dbReference type="ARBA" id="ARBA00022960"/>
    </source>
</evidence>
<dbReference type="SUPFAM" id="SSF53623">
    <property type="entry name" value="MurD-like peptide ligases, catalytic domain"/>
    <property type="match status" value="1"/>
</dbReference>
<keyword evidence="10 17" id="KW-0067">ATP-binding</keyword>
<keyword evidence="13 17" id="KW-0961">Cell wall biogenesis/degradation</keyword>
<dbReference type="RefSeq" id="WP_191683689.1">
    <property type="nucleotide sequence ID" value="NZ_JACSQW010000002.1"/>
</dbReference>
<dbReference type="CDD" id="cd02440">
    <property type="entry name" value="AdoMet_MTases"/>
    <property type="match status" value="1"/>
</dbReference>
<proteinExistence type="inferred from homology"/>
<keyword evidence="17 18" id="KW-0132">Cell division</keyword>
<dbReference type="EMBL" id="JACSQW010000002">
    <property type="protein sequence ID" value="MBD7894284.1"/>
    <property type="molecule type" value="Genomic_DNA"/>
</dbReference>
<evidence type="ECO:0000256" key="8">
    <source>
        <dbReference type="ARBA" id="ARBA00022598"/>
    </source>
</evidence>
<evidence type="ECO:0000256" key="13">
    <source>
        <dbReference type="ARBA" id="ARBA00023316"/>
    </source>
</evidence>
<evidence type="ECO:0000256" key="4">
    <source>
        <dbReference type="ARBA" id="ARBA00010416"/>
    </source>
</evidence>
<reference evidence="21 22" key="1">
    <citation type="submission" date="2020-08" db="EMBL/GenBank/DDBJ databases">
        <title>A Genomic Blueprint of the Chicken Gut Microbiome.</title>
        <authorList>
            <person name="Gilroy R."/>
            <person name="Ravi A."/>
            <person name="Getino M."/>
            <person name="Pursley I."/>
            <person name="Horton D.L."/>
            <person name="Alikhan N.-F."/>
            <person name="Baker D."/>
            <person name="Gharbi K."/>
            <person name="Hall N."/>
            <person name="Watson M."/>
            <person name="Adriaenssens E.M."/>
            <person name="Foster-Nyarko E."/>
            <person name="Jarju S."/>
            <person name="Secka A."/>
            <person name="Antonio M."/>
            <person name="Oren A."/>
            <person name="Chaudhuri R."/>
            <person name="La Ragione R.M."/>
            <person name="Hildebrand F."/>
            <person name="Pallen M.J."/>
        </authorList>
    </citation>
    <scope>NUCLEOTIDE SEQUENCE [LARGE SCALE GENOMIC DNA]</scope>
    <source>
        <strain evidence="21 22">Sa3CUN2</strain>
    </source>
</reference>
<dbReference type="InterPro" id="IPR036565">
    <property type="entry name" value="Mur-like_cat_sf"/>
</dbReference>
<dbReference type="Gene3D" id="3.40.1190.10">
    <property type="entry name" value="Mur-like, catalytic domain"/>
    <property type="match status" value="1"/>
</dbReference>
<dbReference type="HAMAP" id="MF_00639">
    <property type="entry name" value="MurD"/>
    <property type="match status" value="1"/>
</dbReference>
<dbReference type="Proteomes" id="UP000616837">
    <property type="component" value="Unassembled WGS sequence"/>
</dbReference>
<gene>
    <name evidence="17" type="primary">murD</name>
    <name evidence="21" type="ORF">H9564_00825</name>
</gene>
<evidence type="ECO:0000256" key="10">
    <source>
        <dbReference type="ARBA" id="ARBA00022840"/>
    </source>
</evidence>
<comment type="function">
    <text evidence="1 17 18">Cell wall formation. Catalyzes the addition of glutamate to the nucleotide precursor UDP-N-acetylmuramoyl-L-alanine (UMA).</text>
</comment>
<evidence type="ECO:0000259" key="20">
    <source>
        <dbReference type="Pfam" id="PF08245"/>
    </source>
</evidence>
<dbReference type="InterPro" id="IPR005762">
    <property type="entry name" value="MurD"/>
</dbReference>
<dbReference type="PANTHER" id="PTHR43692:SF1">
    <property type="entry name" value="UDP-N-ACETYLMURAMOYLALANINE--D-GLUTAMATE LIGASE"/>
    <property type="match status" value="1"/>
</dbReference>
<comment type="caution">
    <text evidence="21">The sequence shown here is derived from an EMBL/GenBank/DDBJ whole genome shotgun (WGS) entry which is preliminary data.</text>
</comment>
<name>A0ABR8PAF4_9LACO</name>
<comment type="catalytic activity">
    <reaction evidence="16 17 18">
        <text>UDP-N-acetyl-alpha-D-muramoyl-L-alanine + D-glutamate + ATP = UDP-N-acetyl-alpha-D-muramoyl-L-alanyl-D-glutamate + ADP + phosphate + H(+)</text>
        <dbReference type="Rhea" id="RHEA:16429"/>
        <dbReference type="ChEBI" id="CHEBI:15378"/>
        <dbReference type="ChEBI" id="CHEBI:29986"/>
        <dbReference type="ChEBI" id="CHEBI:30616"/>
        <dbReference type="ChEBI" id="CHEBI:43474"/>
        <dbReference type="ChEBI" id="CHEBI:83898"/>
        <dbReference type="ChEBI" id="CHEBI:83900"/>
        <dbReference type="ChEBI" id="CHEBI:456216"/>
        <dbReference type="EC" id="6.3.2.9"/>
    </reaction>
</comment>
<dbReference type="SUPFAM" id="SSF51984">
    <property type="entry name" value="MurCD N-terminal domain"/>
    <property type="match status" value="1"/>
</dbReference>
<keyword evidence="17 18" id="KW-0131">Cell cycle</keyword>
<protein>
    <recommendedName>
        <fullName evidence="6 17">UDP-N-acetylmuramoylalanine--D-glutamate ligase</fullName>
        <ecNumber evidence="5 17">6.3.2.9</ecNumber>
    </recommendedName>
    <alternativeName>
        <fullName evidence="15 17">D-glutamic acid-adding enzyme</fullName>
    </alternativeName>
    <alternativeName>
        <fullName evidence="14 17">UDP-N-acetylmuramoyl-L-alanyl-D-glutamate synthetase</fullName>
    </alternativeName>
</protein>
<feature type="binding site" evidence="17">
    <location>
        <begin position="119"/>
        <end position="125"/>
    </location>
    <ligand>
        <name>ATP</name>
        <dbReference type="ChEBI" id="CHEBI:30616"/>
    </ligand>
</feature>
<evidence type="ECO:0000313" key="22">
    <source>
        <dbReference type="Proteomes" id="UP000616837"/>
    </source>
</evidence>
<evidence type="ECO:0000256" key="12">
    <source>
        <dbReference type="ARBA" id="ARBA00022984"/>
    </source>
</evidence>
<evidence type="ECO:0000256" key="7">
    <source>
        <dbReference type="ARBA" id="ARBA00022490"/>
    </source>
</evidence>
<comment type="pathway">
    <text evidence="3 17 18">Cell wall biogenesis; peptidoglycan biosynthesis.</text>
</comment>
<keyword evidence="22" id="KW-1185">Reference proteome</keyword>
<keyword evidence="12 17" id="KW-0573">Peptidoglycan synthesis</keyword>
<dbReference type="Pfam" id="PF21799">
    <property type="entry name" value="MurD-like_N"/>
    <property type="match status" value="1"/>
</dbReference>
<dbReference type="InterPro" id="IPR013221">
    <property type="entry name" value="Mur_ligase_cen"/>
</dbReference>
<evidence type="ECO:0000259" key="19">
    <source>
        <dbReference type="Pfam" id="PF02875"/>
    </source>
</evidence>
<dbReference type="InterPro" id="IPR036615">
    <property type="entry name" value="Mur_ligase_C_dom_sf"/>
</dbReference>
<comment type="subcellular location">
    <subcellularLocation>
        <location evidence="2 17 18">Cytoplasm</location>
    </subcellularLocation>
</comment>